<dbReference type="Pfam" id="PF16113">
    <property type="entry name" value="ECH_2"/>
    <property type="match status" value="1"/>
</dbReference>
<comment type="pathway">
    <text evidence="2">Amino-acid degradation; L-valine degradation.</text>
</comment>
<comment type="function">
    <text evidence="2">Hydrolyzes 3-hydroxyisobutyryl-CoA (HIBYL-CoA), a saline catabolite. Has high activity toward isobutyryl-CoA. Could be an isobutyryl-CoA dehydrogenase that functions in valine catabolism.</text>
</comment>
<accession>A0AAE0DZC0</accession>
<dbReference type="Proteomes" id="UP001281410">
    <property type="component" value="Unassembled WGS sequence"/>
</dbReference>
<evidence type="ECO:0000256" key="1">
    <source>
        <dbReference type="ARBA" id="ARBA00022801"/>
    </source>
</evidence>
<dbReference type="GO" id="GO:0003860">
    <property type="term" value="F:3-hydroxyisobutyryl-CoA hydrolase activity"/>
    <property type="evidence" value="ECO:0007669"/>
    <property type="project" value="UniProtKB-UniRule"/>
</dbReference>
<gene>
    <name evidence="4" type="ORF">Dsin_026494</name>
</gene>
<dbReference type="EC" id="3.1.2.4" evidence="2"/>
<comment type="catalytic activity">
    <reaction evidence="2">
        <text>3-hydroxy-2-methylpropanoyl-CoA + H2O = 3-hydroxy-2-methylpropanoate + CoA + H(+)</text>
        <dbReference type="Rhea" id="RHEA:20888"/>
        <dbReference type="ChEBI" id="CHEBI:11805"/>
        <dbReference type="ChEBI" id="CHEBI:15377"/>
        <dbReference type="ChEBI" id="CHEBI:15378"/>
        <dbReference type="ChEBI" id="CHEBI:57287"/>
        <dbReference type="ChEBI" id="CHEBI:57340"/>
        <dbReference type="EC" id="3.1.2.4"/>
    </reaction>
</comment>
<dbReference type="EMBL" id="JANJYJ010000008">
    <property type="protein sequence ID" value="KAK3195184.1"/>
    <property type="molecule type" value="Genomic_DNA"/>
</dbReference>
<dbReference type="Gene3D" id="3.90.226.10">
    <property type="entry name" value="2-enoyl-CoA Hydratase, Chain A, domain 1"/>
    <property type="match status" value="1"/>
</dbReference>
<keyword evidence="5" id="KW-1185">Reference proteome</keyword>
<dbReference type="InterPro" id="IPR029045">
    <property type="entry name" value="ClpP/crotonase-like_dom_sf"/>
</dbReference>
<organism evidence="4 5">
    <name type="scientific">Dipteronia sinensis</name>
    <dbReference type="NCBI Taxonomy" id="43782"/>
    <lineage>
        <taxon>Eukaryota</taxon>
        <taxon>Viridiplantae</taxon>
        <taxon>Streptophyta</taxon>
        <taxon>Embryophyta</taxon>
        <taxon>Tracheophyta</taxon>
        <taxon>Spermatophyta</taxon>
        <taxon>Magnoliopsida</taxon>
        <taxon>eudicotyledons</taxon>
        <taxon>Gunneridae</taxon>
        <taxon>Pentapetalae</taxon>
        <taxon>rosids</taxon>
        <taxon>malvids</taxon>
        <taxon>Sapindales</taxon>
        <taxon>Sapindaceae</taxon>
        <taxon>Hippocastanoideae</taxon>
        <taxon>Acereae</taxon>
        <taxon>Dipteronia</taxon>
    </lineage>
</organism>
<reference evidence="4" key="1">
    <citation type="journal article" date="2023" name="Plant J.">
        <title>Genome sequences and population genomics provide insights into the demographic history, inbreeding, and mutation load of two 'living fossil' tree species of Dipteronia.</title>
        <authorList>
            <person name="Feng Y."/>
            <person name="Comes H.P."/>
            <person name="Chen J."/>
            <person name="Zhu S."/>
            <person name="Lu R."/>
            <person name="Zhang X."/>
            <person name="Li P."/>
            <person name="Qiu J."/>
            <person name="Olsen K.M."/>
            <person name="Qiu Y."/>
        </authorList>
    </citation>
    <scope>NUCLEOTIDE SEQUENCE</scope>
    <source>
        <strain evidence="4">NBL</strain>
    </source>
</reference>
<comment type="similarity">
    <text evidence="2">Belongs to the enoyl-CoA hydratase/isomerase family.</text>
</comment>
<evidence type="ECO:0000313" key="4">
    <source>
        <dbReference type="EMBL" id="KAK3195184.1"/>
    </source>
</evidence>
<dbReference type="InterPro" id="IPR045004">
    <property type="entry name" value="ECH_dom"/>
</dbReference>
<feature type="domain" description="Enoyl-CoA hydratase/isomerase" evidence="3">
    <location>
        <begin position="88"/>
        <end position="170"/>
    </location>
</feature>
<keyword evidence="1 2" id="KW-0378">Hydrolase</keyword>
<comment type="caution">
    <text evidence="4">The sequence shown here is derived from an EMBL/GenBank/DDBJ whole genome shotgun (WGS) entry which is preliminary data.</text>
</comment>
<dbReference type="InterPro" id="IPR032259">
    <property type="entry name" value="HIBYL-CoA-H"/>
</dbReference>
<dbReference type="GO" id="GO:0006574">
    <property type="term" value="P:L-valine catabolic process"/>
    <property type="evidence" value="ECO:0007669"/>
    <property type="project" value="UniProtKB-UniRule"/>
</dbReference>
<evidence type="ECO:0000259" key="3">
    <source>
        <dbReference type="Pfam" id="PF16113"/>
    </source>
</evidence>
<evidence type="ECO:0000256" key="2">
    <source>
        <dbReference type="RuleBase" id="RU369070"/>
    </source>
</evidence>
<dbReference type="PANTHER" id="PTHR43176">
    <property type="entry name" value="3-HYDROXYISOBUTYRYL-COA HYDROLASE-RELATED"/>
    <property type="match status" value="1"/>
</dbReference>
<proteinExistence type="inferred from homology"/>
<name>A0AAE0DZC0_9ROSI</name>
<sequence>MSHHSSDQSRTLFPSLFCTCEEVFVGVFRGARLTKLYRSWEDNPDIGFVTMMMVNLCYDCHLLDAFFLQAFVSVLMMSVVKFVHKNHFELLKGSGMAFCAGGDIVAVYNMMNQDASKAGPERTQQATEKSLVYLLGTYLKPHVAILNGITMGGGAGVSIPSTFRITTGGTECNKDMKPVEMKHL</sequence>
<dbReference type="PANTHER" id="PTHR43176:SF4">
    <property type="entry name" value="3-HYDROXYISOBUTYRYL-COA HYDROLASE-LIKE PROTEIN 1, MITOCHONDRIAL"/>
    <property type="match status" value="1"/>
</dbReference>
<dbReference type="SUPFAM" id="SSF52096">
    <property type="entry name" value="ClpP/crotonase"/>
    <property type="match status" value="1"/>
</dbReference>
<protein>
    <recommendedName>
        <fullName evidence="2">3-hydroxyisobutyryl-CoA hydrolase</fullName>
        <shortName evidence="2">HIB-CoA hydrolase</shortName>
        <shortName evidence="2">HIBYL-CoA-H</shortName>
        <ecNumber evidence="2">3.1.2.4</ecNumber>
    </recommendedName>
    <alternativeName>
        <fullName evidence="2">3-hydroxyisobutyryl-coenzyme A hydrolase</fullName>
    </alternativeName>
</protein>
<dbReference type="AlphaFoldDB" id="A0AAE0DZC0"/>
<evidence type="ECO:0000313" key="5">
    <source>
        <dbReference type="Proteomes" id="UP001281410"/>
    </source>
</evidence>